<dbReference type="Gene3D" id="3.30.200.20">
    <property type="entry name" value="Phosphorylase Kinase, domain 1"/>
    <property type="match status" value="1"/>
</dbReference>
<feature type="region of interest" description="Disordered" evidence="1">
    <location>
        <begin position="566"/>
        <end position="605"/>
    </location>
</feature>
<dbReference type="InterPro" id="IPR011989">
    <property type="entry name" value="ARM-like"/>
</dbReference>
<dbReference type="PANTHER" id="PTHR12984">
    <property type="entry name" value="SCY1-RELATED S/T PROTEIN KINASE-LIKE"/>
    <property type="match status" value="1"/>
</dbReference>
<feature type="compositionally biased region" description="Basic and acidic residues" evidence="1">
    <location>
        <begin position="566"/>
        <end position="580"/>
    </location>
</feature>
<accession>A0A9P0HH74</accession>
<protein>
    <recommendedName>
        <fullName evidence="4">Protein kinase domain-containing protein</fullName>
    </recommendedName>
</protein>
<dbReference type="SUPFAM" id="SSF56112">
    <property type="entry name" value="Protein kinase-like (PK-like)"/>
    <property type="match status" value="1"/>
</dbReference>
<evidence type="ECO:0000313" key="3">
    <source>
        <dbReference type="Proteomes" id="UP001152798"/>
    </source>
</evidence>
<evidence type="ECO:0008006" key="4">
    <source>
        <dbReference type="Google" id="ProtNLM"/>
    </source>
</evidence>
<sequence length="605" mass="68135">MGNENSQPSGLIIEEKAITSDNFWTIHSATYGSDLVKRVTVFQGILCHKNKQSALEKFAKNLMIHRHPNILKYIGSWRVNDQFHLATEEVFTLQQALPQQTPLQICIGIHSILNAIQFLHEKALSSHNNICQASVFITPEGHWKLGGTEYLCRFSDLSARFLADSREGRYERGILPGEENRVPQPPSAIDIYAFCVLITEIFGKQVEDDVPGMQDFINICKEYMNSPDSYGHLSLDSFLNHSFFNHDFISIHSFLTELPLKSESEKQMFFRDLCPKLNGFNENIVANQLGSLLLSRIVLLDSTAQQCLLPHVLVPRVGDKKDCLFSEKTFQKYIAPKLLSMFYVRDIQVRLTLLMYFSAYCSMFNTAELHSNILPELLVGVKDTNNELVAATLKALADLVPILGAAKVIGGKRAKNFADGRPKMVRQVKGIIKKPSKSPPKNTEVYPEEKEIFLTERPSPDGGEAQSEFIASEDEVEQWDAWDSLTPQVSPSENVEELENDIVEEKPLITLNPEPLASKVVVPPPDSLDVYEVKAQIVRKSSIDDVDFFRDMEPVISKTSILEIAPKNHESSTSNEEKSKFAINSSETEPEGWGEELEWADVIDS</sequence>
<dbReference type="Gene3D" id="1.10.510.10">
    <property type="entry name" value="Transferase(Phosphotransferase) domain 1"/>
    <property type="match status" value="1"/>
</dbReference>
<dbReference type="SUPFAM" id="SSF48371">
    <property type="entry name" value="ARM repeat"/>
    <property type="match status" value="1"/>
</dbReference>
<dbReference type="OrthoDB" id="9942861at2759"/>
<dbReference type="EMBL" id="OV725081">
    <property type="protein sequence ID" value="CAH1401734.1"/>
    <property type="molecule type" value="Genomic_DNA"/>
</dbReference>
<dbReference type="AlphaFoldDB" id="A0A9P0HH74"/>
<feature type="compositionally biased region" description="Acidic residues" evidence="1">
    <location>
        <begin position="588"/>
        <end position="605"/>
    </location>
</feature>
<dbReference type="InterPro" id="IPR011009">
    <property type="entry name" value="Kinase-like_dom_sf"/>
</dbReference>
<organism evidence="2 3">
    <name type="scientific">Nezara viridula</name>
    <name type="common">Southern green stink bug</name>
    <name type="synonym">Cimex viridulus</name>
    <dbReference type="NCBI Taxonomy" id="85310"/>
    <lineage>
        <taxon>Eukaryota</taxon>
        <taxon>Metazoa</taxon>
        <taxon>Ecdysozoa</taxon>
        <taxon>Arthropoda</taxon>
        <taxon>Hexapoda</taxon>
        <taxon>Insecta</taxon>
        <taxon>Pterygota</taxon>
        <taxon>Neoptera</taxon>
        <taxon>Paraneoptera</taxon>
        <taxon>Hemiptera</taxon>
        <taxon>Heteroptera</taxon>
        <taxon>Panheteroptera</taxon>
        <taxon>Pentatomomorpha</taxon>
        <taxon>Pentatomoidea</taxon>
        <taxon>Pentatomidae</taxon>
        <taxon>Pentatominae</taxon>
        <taxon>Nezara</taxon>
    </lineage>
</organism>
<dbReference type="Gene3D" id="1.25.10.10">
    <property type="entry name" value="Leucine-rich Repeat Variant"/>
    <property type="match status" value="1"/>
</dbReference>
<proteinExistence type="predicted"/>
<name>A0A9P0HH74_NEZVI</name>
<evidence type="ECO:0000313" key="2">
    <source>
        <dbReference type="EMBL" id="CAH1401734.1"/>
    </source>
</evidence>
<dbReference type="InterPro" id="IPR016024">
    <property type="entry name" value="ARM-type_fold"/>
</dbReference>
<keyword evidence="3" id="KW-1185">Reference proteome</keyword>
<dbReference type="Proteomes" id="UP001152798">
    <property type="component" value="Chromosome 5"/>
</dbReference>
<dbReference type="PANTHER" id="PTHR12984:SF15">
    <property type="entry name" value="PROTEIN-ASSOCIATING WITH THE CARBOXYL-TERMINAL DOMAIN OF EZRIN"/>
    <property type="match status" value="1"/>
</dbReference>
<reference evidence="2" key="1">
    <citation type="submission" date="2022-01" db="EMBL/GenBank/DDBJ databases">
        <authorList>
            <person name="King R."/>
        </authorList>
    </citation>
    <scope>NUCLEOTIDE SEQUENCE</scope>
</reference>
<evidence type="ECO:0000256" key="1">
    <source>
        <dbReference type="SAM" id="MobiDB-lite"/>
    </source>
</evidence>
<dbReference type="InterPro" id="IPR051177">
    <property type="entry name" value="CIK-Related_Protein"/>
</dbReference>
<gene>
    <name evidence="2" type="ORF">NEZAVI_LOCUS10696</name>
</gene>